<accession>A0A0E9T566</accession>
<evidence type="ECO:0000313" key="1">
    <source>
        <dbReference type="EMBL" id="JAH48786.1"/>
    </source>
</evidence>
<dbReference type="AlphaFoldDB" id="A0A0E9T566"/>
<sequence>MRAFCCVSRLMTCEISSFVEEDKTRDVNPFMSHRIHQGVEASYSQLTSRYSNTSPHPILISHRWLTFTAGLQSIS</sequence>
<reference evidence="1" key="1">
    <citation type="submission" date="2014-11" db="EMBL/GenBank/DDBJ databases">
        <authorList>
            <person name="Amaro Gonzalez C."/>
        </authorList>
    </citation>
    <scope>NUCLEOTIDE SEQUENCE</scope>
</reference>
<organism evidence="1">
    <name type="scientific">Anguilla anguilla</name>
    <name type="common">European freshwater eel</name>
    <name type="synonym">Muraena anguilla</name>
    <dbReference type="NCBI Taxonomy" id="7936"/>
    <lineage>
        <taxon>Eukaryota</taxon>
        <taxon>Metazoa</taxon>
        <taxon>Chordata</taxon>
        <taxon>Craniata</taxon>
        <taxon>Vertebrata</taxon>
        <taxon>Euteleostomi</taxon>
        <taxon>Actinopterygii</taxon>
        <taxon>Neopterygii</taxon>
        <taxon>Teleostei</taxon>
        <taxon>Anguilliformes</taxon>
        <taxon>Anguillidae</taxon>
        <taxon>Anguilla</taxon>
    </lineage>
</organism>
<reference evidence="1" key="2">
    <citation type="journal article" date="2015" name="Fish Shellfish Immunol.">
        <title>Early steps in the European eel (Anguilla anguilla)-Vibrio vulnificus interaction in the gills: Role of the RtxA13 toxin.</title>
        <authorList>
            <person name="Callol A."/>
            <person name="Pajuelo D."/>
            <person name="Ebbesson L."/>
            <person name="Teles M."/>
            <person name="MacKenzie S."/>
            <person name="Amaro C."/>
        </authorList>
    </citation>
    <scope>NUCLEOTIDE SEQUENCE</scope>
</reference>
<proteinExistence type="predicted"/>
<dbReference type="EMBL" id="GBXM01059791">
    <property type="protein sequence ID" value="JAH48786.1"/>
    <property type="molecule type" value="Transcribed_RNA"/>
</dbReference>
<protein>
    <submittedName>
        <fullName evidence="1">Uncharacterized protein</fullName>
    </submittedName>
</protein>
<name>A0A0E9T566_ANGAN</name>